<dbReference type="EMBL" id="MU863629">
    <property type="protein sequence ID" value="KAK4103305.1"/>
    <property type="molecule type" value="Genomic_DNA"/>
</dbReference>
<feature type="compositionally biased region" description="Low complexity" evidence="1">
    <location>
        <begin position="169"/>
        <end position="183"/>
    </location>
</feature>
<evidence type="ECO:0000313" key="3">
    <source>
        <dbReference type="EMBL" id="KAK4103305.1"/>
    </source>
</evidence>
<evidence type="ECO:0000313" key="4">
    <source>
        <dbReference type="Proteomes" id="UP001305647"/>
    </source>
</evidence>
<proteinExistence type="predicted"/>
<reference evidence="3" key="2">
    <citation type="submission" date="2023-05" db="EMBL/GenBank/DDBJ databases">
        <authorList>
            <consortium name="Lawrence Berkeley National Laboratory"/>
            <person name="Steindorff A."/>
            <person name="Hensen N."/>
            <person name="Bonometti L."/>
            <person name="Westerberg I."/>
            <person name="Brannstrom I.O."/>
            <person name="Guillou S."/>
            <person name="Cros-Aarteil S."/>
            <person name="Calhoun S."/>
            <person name="Haridas S."/>
            <person name="Kuo A."/>
            <person name="Mondo S."/>
            <person name="Pangilinan J."/>
            <person name="Riley R."/>
            <person name="Labutti K."/>
            <person name="Andreopoulos B."/>
            <person name="Lipzen A."/>
            <person name="Chen C."/>
            <person name="Yanf M."/>
            <person name="Daum C."/>
            <person name="Ng V."/>
            <person name="Clum A."/>
            <person name="Ohm R."/>
            <person name="Martin F."/>
            <person name="Silar P."/>
            <person name="Natvig D."/>
            <person name="Lalanne C."/>
            <person name="Gautier V."/>
            <person name="Ament-Velasquez S.L."/>
            <person name="Kruys A."/>
            <person name="Hutchinson M.I."/>
            <person name="Powell A.J."/>
            <person name="Barry K."/>
            <person name="Miller A.N."/>
            <person name="Grigoriev I.V."/>
            <person name="Debuchy R."/>
            <person name="Gladieux P."/>
            <person name="Thoren M.H."/>
            <person name="Johannesson H."/>
        </authorList>
    </citation>
    <scope>NUCLEOTIDE SEQUENCE</scope>
    <source>
        <strain evidence="3">CBS 757.83</strain>
    </source>
</reference>
<feature type="region of interest" description="Disordered" evidence="1">
    <location>
        <begin position="76"/>
        <end position="239"/>
    </location>
</feature>
<accession>A0AAN6Q499</accession>
<gene>
    <name evidence="3" type="ORF">N658DRAFT_484880</name>
</gene>
<dbReference type="AlphaFoldDB" id="A0AAN6Q499"/>
<evidence type="ECO:0000256" key="1">
    <source>
        <dbReference type="SAM" id="MobiDB-lite"/>
    </source>
</evidence>
<sequence length="296" mass="31541">MVMAVARPATDHQPRTTPALGHRSAGNRLAARAVPLSGGATAAIVVCIAIVLLAIQTFVCVYDRKKRQQLEAAATMTTTTTTTTTTTNQTAAELQDDPEKGCTDVELPAGAQSFEPRPEELPASAGGGGKRGSPIPSPTPTPTPTPPTPTPTPELGVVPVSHAIADPGLLPELPSPESSRTIYSPPPPPTELPSSQQKEEKFEAPADTTNANVTSPATTGMMVPPQAPGAFPQHESTNTTAETVQDLLMARQAQLEEKRRRLLQLQQIEEEQESIRQQLAVLHYSQQPLIRRPEMP</sequence>
<feature type="transmembrane region" description="Helical" evidence="2">
    <location>
        <begin position="42"/>
        <end position="62"/>
    </location>
</feature>
<feature type="compositionally biased region" description="Low complexity" evidence="1">
    <location>
        <begin position="76"/>
        <end position="92"/>
    </location>
</feature>
<feature type="compositionally biased region" description="Polar residues" evidence="1">
    <location>
        <begin position="207"/>
        <end position="218"/>
    </location>
</feature>
<keyword evidence="2" id="KW-0812">Transmembrane</keyword>
<protein>
    <submittedName>
        <fullName evidence="3">Uncharacterized protein</fullName>
    </submittedName>
</protein>
<keyword evidence="2" id="KW-0472">Membrane</keyword>
<dbReference type="Proteomes" id="UP001305647">
    <property type="component" value="Unassembled WGS sequence"/>
</dbReference>
<keyword evidence="2" id="KW-1133">Transmembrane helix</keyword>
<name>A0AAN6Q499_9PEZI</name>
<feature type="compositionally biased region" description="Pro residues" evidence="1">
    <location>
        <begin position="135"/>
        <end position="152"/>
    </location>
</feature>
<comment type="caution">
    <text evidence="3">The sequence shown here is derived from an EMBL/GenBank/DDBJ whole genome shotgun (WGS) entry which is preliminary data.</text>
</comment>
<keyword evidence="4" id="KW-1185">Reference proteome</keyword>
<evidence type="ECO:0000256" key="2">
    <source>
        <dbReference type="SAM" id="Phobius"/>
    </source>
</evidence>
<feature type="region of interest" description="Disordered" evidence="1">
    <location>
        <begin position="1"/>
        <end position="24"/>
    </location>
</feature>
<organism evidence="3 4">
    <name type="scientific">Parathielavia hyrcaniae</name>
    <dbReference type="NCBI Taxonomy" id="113614"/>
    <lineage>
        <taxon>Eukaryota</taxon>
        <taxon>Fungi</taxon>
        <taxon>Dikarya</taxon>
        <taxon>Ascomycota</taxon>
        <taxon>Pezizomycotina</taxon>
        <taxon>Sordariomycetes</taxon>
        <taxon>Sordariomycetidae</taxon>
        <taxon>Sordariales</taxon>
        <taxon>Chaetomiaceae</taxon>
        <taxon>Parathielavia</taxon>
    </lineage>
</organism>
<reference evidence="3" key="1">
    <citation type="journal article" date="2023" name="Mol. Phylogenet. Evol.">
        <title>Genome-scale phylogeny and comparative genomics of the fungal order Sordariales.</title>
        <authorList>
            <person name="Hensen N."/>
            <person name="Bonometti L."/>
            <person name="Westerberg I."/>
            <person name="Brannstrom I.O."/>
            <person name="Guillou S."/>
            <person name="Cros-Aarteil S."/>
            <person name="Calhoun S."/>
            <person name="Haridas S."/>
            <person name="Kuo A."/>
            <person name="Mondo S."/>
            <person name="Pangilinan J."/>
            <person name="Riley R."/>
            <person name="LaButti K."/>
            <person name="Andreopoulos B."/>
            <person name="Lipzen A."/>
            <person name="Chen C."/>
            <person name="Yan M."/>
            <person name="Daum C."/>
            <person name="Ng V."/>
            <person name="Clum A."/>
            <person name="Steindorff A."/>
            <person name="Ohm R.A."/>
            <person name="Martin F."/>
            <person name="Silar P."/>
            <person name="Natvig D.O."/>
            <person name="Lalanne C."/>
            <person name="Gautier V."/>
            <person name="Ament-Velasquez S.L."/>
            <person name="Kruys A."/>
            <person name="Hutchinson M.I."/>
            <person name="Powell A.J."/>
            <person name="Barry K."/>
            <person name="Miller A.N."/>
            <person name="Grigoriev I.V."/>
            <person name="Debuchy R."/>
            <person name="Gladieux P."/>
            <person name="Hiltunen Thoren M."/>
            <person name="Johannesson H."/>
        </authorList>
    </citation>
    <scope>NUCLEOTIDE SEQUENCE</scope>
    <source>
        <strain evidence="3">CBS 757.83</strain>
    </source>
</reference>